<reference evidence="2 3" key="1">
    <citation type="journal article" date="2012" name="Science">
        <title>The Paleozoic origin of enzymatic lignin decomposition reconstructed from 31 fungal genomes.</title>
        <authorList>
            <person name="Floudas D."/>
            <person name="Binder M."/>
            <person name="Riley R."/>
            <person name="Barry K."/>
            <person name="Blanchette R.A."/>
            <person name="Henrissat B."/>
            <person name="Martinez A.T."/>
            <person name="Otillar R."/>
            <person name="Spatafora J.W."/>
            <person name="Yadav J.S."/>
            <person name="Aerts A."/>
            <person name="Benoit I."/>
            <person name="Boyd A."/>
            <person name="Carlson A."/>
            <person name="Copeland A."/>
            <person name="Coutinho P.M."/>
            <person name="de Vries R.P."/>
            <person name="Ferreira P."/>
            <person name="Findley K."/>
            <person name="Foster B."/>
            <person name="Gaskell J."/>
            <person name="Glotzer D."/>
            <person name="Gorecki P."/>
            <person name="Heitman J."/>
            <person name="Hesse C."/>
            <person name="Hori C."/>
            <person name="Igarashi K."/>
            <person name="Jurgens J.A."/>
            <person name="Kallen N."/>
            <person name="Kersten P."/>
            <person name="Kohler A."/>
            <person name="Kuees U."/>
            <person name="Kumar T.K.A."/>
            <person name="Kuo A."/>
            <person name="LaButti K."/>
            <person name="Larrondo L.F."/>
            <person name="Lindquist E."/>
            <person name="Ling A."/>
            <person name="Lombard V."/>
            <person name="Lucas S."/>
            <person name="Lundell T."/>
            <person name="Martin R."/>
            <person name="McLaughlin D.J."/>
            <person name="Morgenstern I."/>
            <person name="Morin E."/>
            <person name="Murat C."/>
            <person name="Nagy L.G."/>
            <person name="Nolan M."/>
            <person name="Ohm R.A."/>
            <person name="Patyshakuliyeva A."/>
            <person name="Rokas A."/>
            <person name="Ruiz-Duenas F.J."/>
            <person name="Sabat G."/>
            <person name="Salamov A."/>
            <person name="Samejima M."/>
            <person name="Schmutz J."/>
            <person name="Slot J.C."/>
            <person name="St John F."/>
            <person name="Stenlid J."/>
            <person name="Sun H."/>
            <person name="Sun S."/>
            <person name="Syed K."/>
            <person name="Tsang A."/>
            <person name="Wiebenga A."/>
            <person name="Young D."/>
            <person name="Pisabarro A."/>
            <person name="Eastwood D.C."/>
            <person name="Martin F."/>
            <person name="Cullen D."/>
            <person name="Grigoriev I.V."/>
            <person name="Hibbett D.S."/>
        </authorList>
    </citation>
    <scope>NUCLEOTIDE SEQUENCE</scope>
    <source>
        <strain evidence="3">FP-58527</strain>
    </source>
</reference>
<dbReference type="HOGENOM" id="CLU_1932523_0_0_1"/>
<organism evidence="2 3">
    <name type="scientific">Fomitopsis schrenkii</name>
    <name type="common">Brown rot fungus</name>
    <dbReference type="NCBI Taxonomy" id="2126942"/>
    <lineage>
        <taxon>Eukaryota</taxon>
        <taxon>Fungi</taxon>
        <taxon>Dikarya</taxon>
        <taxon>Basidiomycota</taxon>
        <taxon>Agaricomycotina</taxon>
        <taxon>Agaricomycetes</taxon>
        <taxon>Polyporales</taxon>
        <taxon>Fomitopsis</taxon>
    </lineage>
</organism>
<protein>
    <submittedName>
        <fullName evidence="2">Uncharacterized protein</fullName>
    </submittedName>
</protein>
<evidence type="ECO:0000256" key="1">
    <source>
        <dbReference type="SAM" id="MobiDB-lite"/>
    </source>
</evidence>
<feature type="non-terminal residue" evidence="2">
    <location>
        <position position="131"/>
    </location>
</feature>
<dbReference type="Proteomes" id="UP000015241">
    <property type="component" value="Unassembled WGS sequence"/>
</dbReference>
<keyword evidence="3" id="KW-1185">Reference proteome</keyword>
<accession>S8EEN2</accession>
<gene>
    <name evidence="2" type="ORF">FOMPIDRAFT_1022429</name>
</gene>
<evidence type="ECO:0000313" key="2">
    <source>
        <dbReference type="EMBL" id="EPT03472.1"/>
    </source>
</evidence>
<name>S8EEN2_FOMSC</name>
<dbReference type="EMBL" id="KE504130">
    <property type="protein sequence ID" value="EPT03472.1"/>
    <property type="molecule type" value="Genomic_DNA"/>
</dbReference>
<dbReference type="AlphaFoldDB" id="S8EEN2"/>
<sequence length="131" mass="14732">MHQGALSVVEVADSPRHAPSRASRPGNNMPRKKHGAWPRGLCSGQASRSRPPRYCILYEYASVDLVDYEGKRARGEIEGDCAWQHGLLPYDCQIYLRSGWDHGRSIDRTMHMLMTHAVRNPGMNISHPSAH</sequence>
<dbReference type="InParanoid" id="S8EEN2"/>
<proteinExistence type="predicted"/>
<feature type="region of interest" description="Disordered" evidence="1">
    <location>
        <begin position="1"/>
        <end position="49"/>
    </location>
</feature>
<evidence type="ECO:0000313" key="3">
    <source>
        <dbReference type="Proteomes" id="UP000015241"/>
    </source>
</evidence>